<reference evidence="11 12" key="1">
    <citation type="submission" date="2023-04" db="EMBL/GenBank/DDBJ databases">
        <title>Genome of Basidiobolus ranarum AG-B5.</title>
        <authorList>
            <person name="Stajich J.E."/>
            <person name="Carter-House D."/>
            <person name="Gryganskyi A."/>
        </authorList>
    </citation>
    <scope>NUCLEOTIDE SEQUENCE [LARGE SCALE GENOMIC DNA]</scope>
    <source>
        <strain evidence="11 12">AG-B5</strain>
    </source>
</reference>
<dbReference type="Gene3D" id="3.40.50.620">
    <property type="entry name" value="HUPs"/>
    <property type="match status" value="1"/>
</dbReference>
<dbReference type="InterPro" id="IPR002305">
    <property type="entry name" value="aa-tRNA-synth_Ic"/>
</dbReference>
<dbReference type="InterPro" id="IPR002306">
    <property type="entry name" value="Trp-tRNA-ligase"/>
</dbReference>
<gene>
    <name evidence="11" type="primary">MSW1</name>
    <name evidence="11" type="ORF">K7432_014312</name>
</gene>
<evidence type="ECO:0000313" key="12">
    <source>
        <dbReference type="Proteomes" id="UP001479436"/>
    </source>
</evidence>
<organism evidence="11 12">
    <name type="scientific">Basidiobolus ranarum</name>
    <dbReference type="NCBI Taxonomy" id="34480"/>
    <lineage>
        <taxon>Eukaryota</taxon>
        <taxon>Fungi</taxon>
        <taxon>Fungi incertae sedis</taxon>
        <taxon>Zoopagomycota</taxon>
        <taxon>Entomophthoromycotina</taxon>
        <taxon>Basidiobolomycetes</taxon>
        <taxon>Basidiobolales</taxon>
        <taxon>Basidiobolaceae</taxon>
        <taxon>Basidiobolus</taxon>
    </lineage>
</organism>
<dbReference type="Proteomes" id="UP001479436">
    <property type="component" value="Unassembled WGS sequence"/>
</dbReference>
<evidence type="ECO:0000256" key="2">
    <source>
        <dbReference type="ARBA" id="ARBA00013161"/>
    </source>
</evidence>
<evidence type="ECO:0000256" key="5">
    <source>
        <dbReference type="ARBA" id="ARBA00022840"/>
    </source>
</evidence>
<keyword evidence="7 9" id="KW-0030">Aminoacyl-tRNA synthetase</keyword>
<dbReference type="PROSITE" id="PS00178">
    <property type="entry name" value="AA_TRNA_LIGASE_I"/>
    <property type="match status" value="1"/>
</dbReference>
<comment type="caution">
    <text evidence="11">The sequence shown here is derived from an EMBL/GenBank/DDBJ whole genome shotgun (WGS) entry which is preliminary data.</text>
</comment>
<proteinExistence type="inferred from homology"/>
<dbReference type="EC" id="6.1.1.2" evidence="2"/>
<feature type="region of interest" description="Disordered" evidence="10">
    <location>
        <begin position="250"/>
        <end position="271"/>
    </location>
</feature>
<keyword evidence="5 9" id="KW-0067">ATP-binding</keyword>
<dbReference type="PRINTS" id="PR01039">
    <property type="entry name" value="TRNASYNTHTRP"/>
</dbReference>
<evidence type="ECO:0000256" key="3">
    <source>
        <dbReference type="ARBA" id="ARBA00022598"/>
    </source>
</evidence>
<evidence type="ECO:0000256" key="1">
    <source>
        <dbReference type="ARBA" id="ARBA00005594"/>
    </source>
</evidence>
<evidence type="ECO:0000256" key="7">
    <source>
        <dbReference type="ARBA" id="ARBA00023146"/>
    </source>
</evidence>
<name>A0ABR2VPN6_9FUNG</name>
<protein>
    <recommendedName>
        <fullName evidence="2">tryptophan--tRNA ligase</fullName>
        <ecNumber evidence="2">6.1.1.2</ecNumber>
    </recommendedName>
    <alternativeName>
        <fullName evidence="8">Tryptophanyl-tRNA synthetase</fullName>
    </alternativeName>
</protein>
<dbReference type="NCBIfam" id="TIGR00233">
    <property type="entry name" value="trpS"/>
    <property type="match status" value="1"/>
</dbReference>
<evidence type="ECO:0000313" key="11">
    <source>
        <dbReference type="EMBL" id="KAK9692471.1"/>
    </source>
</evidence>
<evidence type="ECO:0000256" key="4">
    <source>
        <dbReference type="ARBA" id="ARBA00022741"/>
    </source>
</evidence>
<accession>A0ABR2VPN6</accession>
<dbReference type="EMBL" id="JASJQH010008465">
    <property type="protein sequence ID" value="KAK9692471.1"/>
    <property type="molecule type" value="Genomic_DNA"/>
</dbReference>
<evidence type="ECO:0000256" key="6">
    <source>
        <dbReference type="ARBA" id="ARBA00022917"/>
    </source>
</evidence>
<dbReference type="GO" id="GO:0004830">
    <property type="term" value="F:tryptophan-tRNA ligase activity"/>
    <property type="evidence" value="ECO:0007669"/>
    <property type="project" value="UniProtKB-EC"/>
</dbReference>
<feature type="non-terminal residue" evidence="11">
    <location>
        <position position="379"/>
    </location>
</feature>
<dbReference type="Gene3D" id="1.10.240.10">
    <property type="entry name" value="Tyrosyl-Transfer RNA Synthetase"/>
    <property type="match status" value="1"/>
</dbReference>
<evidence type="ECO:0000256" key="8">
    <source>
        <dbReference type="ARBA" id="ARBA00030268"/>
    </source>
</evidence>
<evidence type="ECO:0000256" key="10">
    <source>
        <dbReference type="SAM" id="MobiDB-lite"/>
    </source>
</evidence>
<comment type="similarity">
    <text evidence="1 9">Belongs to the class-I aminoacyl-tRNA synthetase family.</text>
</comment>
<dbReference type="InterPro" id="IPR014729">
    <property type="entry name" value="Rossmann-like_a/b/a_fold"/>
</dbReference>
<dbReference type="InterPro" id="IPR050203">
    <property type="entry name" value="Trp-tRNA_synthetase"/>
</dbReference>
<dbReference type="PANTHER" id="PTHR43766:SF1">
    <property type="entry name" value="TRYPTOPHAN--TRNA LIGASE, MITOCHONDRIAL"/>
    <property type="match status" value="1"/>
</dbReference>
<dbReference type="InterPro" id="IPR001412">
    <property type="entry name" value="aa-tRNA-synth_I_CS"/>
</dbReference>
<keyword evidence="12" id="KW-1185">Reference proteome</keyword>
<keyword evidence="3 9" id="KW-0436">Ligase</keyword>
<sequence>MHFMRVTSLGRALPSINTKLVQSIRLASTSTSSPETKNVTILSGIQPTGSLHLGNYLGAIANWVKLQNEYAPLSFVEDKNGENAKILYSIVDFHALTLPQDPATLRKSIKNSAIALLACGIDVERVILFRQSRVTQHAELNWILNCITPVSWLTRMTQWKSKLQLSKGIQSIAEVDASSGLCLGLFAYPVLMASDILIYNATHVPVGEDQIQHLELARDIATTFNHRYQKDVFPLPQAILTQTRRVMSLRNGSSKMSKSDPSDNTRINLNDPSDTIVRKIRKATTDSFTGITYEPEKRPELANLLRIYSGASGKSIEEICGIHQDSNNSQFKEDLAEVLVHTLNPIQSEMKRLEKDPGFVESTLLVGEAKATEIAEKNW</sequence>
<keyword evidence="4 9" id="KW-0547">Nucleotide-binding</keyword>
<evidence type="ECO:0000256" key="9">
    <source>
        <dbReference type="RuleBase" id="RU363036"/>
    </source>
</evidence>
<dbReference type="PANTHER" id="PTHR43766">
    <property type="entry name" value="TRYPTOPHAN--TRNA LIGASE, MITOCHONDRIAL"/>
    <property type="match status" value="1"/>
</dbReference>
<dbReference type="CDD" id="cd00806">
    <property type="entry name" value="TrpRS_core"/>
    <property type="match status" value="1"/>
</dbReference>
<keyword evidence="6 9" id="KW-0648">Protein biosynthesis</keyword>
<dbReference type="SUPFAM" id="SSF52374">
    <property type="entry name" value="Nucleotidylyl transferase"/>
    <property type="match status" value="1"/>
</dbReference>
<dbReference type="Pfam" id="PF00579">
    <property type="entry name" value="tRNA-synt_1b"/>
    <property type="match status" value="1"/>
</dbReference>